<organism evidence="2 3">
    <name type="scientific">Mycobacterium asiaticum</name>
    <dbReference type="NCBI Taxonomy" id="1790"/>
    <lineage>
        <taxon>Bacteria</taxon>
        <taxon>Bacillati</taxon>
        <taxon>Actinomycetota</taxon>
        <taxon>Actinomycetes</taxon>
        <taxon>Mycobacteriales</taxon>
        <taxon>Mycobacteriaceae</taxon>
        <taxon>Mycobacterium</taxon>
    </lineage>
</organism>
<comment type="caution">
    <text evidence="2">The sequence shown here is derived from an EMBL/GenBank/DDBJ whole genome shotgun (WGS) entry which is preliminary data.</text>
</comment>
<evidence type="ECO:0000313" key="3">
    <source>
        <dbReference type="Proteomes" id="UP000093629"/>
    </source>
</evidence>
<dbReference type="PANTHER" id="PTHR43319">
    <property type="entry name" value="BETA-LACTAMASE-RELATED"/>
    <property type="match status" value="1"/>
</dbReference>
<protein>
    <submittedName>
        <fullName evidence="2">Serine hydrolase</fullName>
    </submittedName>
</protein>
<dbReference type="Pfam" id="PF00144">
    <property type="entry name" value="Beta-lactamase"/>
    <property type="match status" value="1"/>
</dbReference>
<dbReference type="GO" id="GO:0016787">
    <property type="term" value="F:hydrolase activity"/>
    <property type="evidence" value="ECO:0007669"/>
    <property type="project" value="UniProtKB-KW"/>
</dbReference>
<dbReference type="OrthoDB" id="9809635at2"/>
<dbReference type="EMBL" id="LZLQ01000024">
    <property type="protein sequence ID" value="OBK18796.1"/>
    <property type="molecule type" value="Genomic_DNA"/>
</dbReference>
<evidence type="ECO:0000259" key="1">
    <source>
        <dbReference type="Pfam" id="PF00144"/>
    </source>
</evidence>
<sequence length="404" mass="43717">MTQQFCEAAVGAVIAGHYDPRCTDLVAALADELTTGGELGAGIAVDIDGETVVDIWGGYVDRAKTRQWNSDTIVNVFSSTKNITALGALLLIDRGELDPYAPVANYWPEFAANGKDAVEVRHVLSHTSGVSGWELPFTIEEVYDWEKSTSKLAAQAPWWQPGTASGYHAVTSGHLIGEIVRRITGLTLKRFVLESISEPLNADIQIGARPEDDSRIAELIPPPPLDVPLDAVPEDHPMRKTFGMLAPNAEAALIAQTTAWRRADIGAANGHGNARSLMRALSPISLGGTIAGQQFLRRETIDLIFDEQADGIDLVLGMPARWGIGYALPKAEAVPDIPSGRICYWGGWGGSVVVMDLDRRMTFAYVMNKMGQVTSAGSDRTQKYTRLVYQAAERFCPADSAPRP</sequence>
<dbReference type="Gene3D" id="3.40.710.10">
    <property type="entry name" value="DD-peptidase/beta-lactamase superfamily"/>
    <property type="match status" value="1"/>
</dbReference>
<feature type="domain" description="Beta-lactamase-related" evidence="1">
    <location>
        <begin position="29"/>
        <end position="381"/>
    </location>
</feature>
<dbReference type="InterPro" id="IPR052907">
    <property type="entry name" value="Beta-lactamase/esterase"/>
</dbReference>
<reference evidence="2 3" key="1">
    <citation type="submission" date="2016-06" db="EMBL/GenBank/DDBJ databases">
        <authorList>
            <person name="Kjaerup R.B."/>
            <person name="Dalgaard T.S."/>
            <person name="Juul-Madsen H.R."/>
        </authorList>
    </citation>
    <scope>NUCLEOTIDE SEQUENCE [LARGE SCALE GENOMIC DNA]</scope>
    <source>
        <strain evidence="2 3">1245139.5</strain>
    </source>
</reference>
<accession>A0A1A3NAI1</accession>
<keyword evidence="3" id="KW-1185">Reference proteome</keyword>
<proteinExistence type="predicted"/>
<dbReference type="AlphaFoldDB" id="A0A1A3NAI1"/>
<name>A0A1A3NAI1_MYCAS</name>
<dbReference type="RefSeq" id="WP_065157500.1">
    <property type="nucleotide sequence ID" value="NZ_LZLQ01000024.1"/>
</dbReference>
<dbReference type="InterPro" id="IPR012338">
    <property type="entry name" value="Beta-lactam/transpept-like"/>
</dbReference>
<dbReference type="PANTHER" id="PTHR43319:SF3">
    <property type="entry name" value="BETA-LACTAMASE-RELATED DOMAIN-CONTAINING PROTEIN"/>
    <property type="match status" value="1"/>
</dbReference>
<dbReference type="Proteomes" id="UP000093629">
    <property type="component" value="Unassembled WGS sequence"/>
</dbReference>
<evidence type="ECO:0000313" key="2">
    <source>
        <dbReference type="EMBL" id="OBK18796.1"/>
    </source>
</evidence>
<gene>
    <name evidence="2" type="ORF">A5636_02755</name>
</gene>
<dbReference type="SUPFAM" id="SSF56601">
    <property type="entry name" value="beta-lactamase/transpeptidase-like"/>
    <property type="match status" value="1"/>
</dbReference>
<keyword evidence="2" id="KW-0378">Hydrolase</keyword>
<dbReference type="InterPro" id="IPR001466">
    <property type="entry name" value="Beta-lactam-related"/>
</dbReference>